<dbReference type="Proteomes" id="UP000469734">
    <property type="component" value="Unassembled WGS sequence"/>
</dbReference>
<reference evidence="1 2" key="1">
    <citation type="submission" date="2019-12" db="EMBL/GenBank/DDBJ databases">
        <title>Novel species isolated from a subtropical stream in China.</title>
        <authorList>
            <person name="Lu H."/>
        </authorList>
    </citation>
    <scope>NUCLEOTIDE SEQUENCE [LARGE SCALE GENOMIC DNA]</scope>
    <source>
        <strain evidence="1 2">FT134W</strain>
    </source>
</reference>
<protein>
    <submittedName>
        <fullName evidence="1">Uncharacterized protein</fullName>
    </submittedName>
</protein>
<dbReference type="RefSeq" id="WP_161049574.1">
    <property type="nucleotide sequence ID" value="NZ_WWCR01000005.1"/>
</dbReference>
<name>A0A7X4KFX4_9BURK</name>
<organism evidence="1 2">
    <name type="scientific">Duganella margarita</name>
    <dbReference type="NCBI Taxonomy" id="2692170"/>
    <lineage>
        <taxon>Bacteria</taxon>
        <taxon>Pseudomonadati</taxon>
        <taxon>Pseudomonadota</taxon>
        <taxon>Betaproteobacteria</taxon>
        <taxon>Burkholderiales</taxon>
        <taxon>Oxalobacteraceae</taxon>
        <taxon>Telluria group</taxon>
        <taxon>Duganella</taxon>
    </lineage>
</organism>
<sequence length="179" mass="19448">MRRYLAPLILVLLSGCGINYVKQVSPGDTVGNDRAVIVYGVKVEGQWGYAKFSILLDEYDAQTGKITGNCLVHTKTQATVDSAARDVQYFAFEVPPGQYVYSPFNANLLAGGNVAFEAAAGKHVYVGEFVYEKNRAVTLRQNLAQAKAPIDRLFPGLKGNLSAADIRTVKSPNIFICTP</sequence>
<evidence type="ECO:0000313" key="2">
    <source>
        <dbReference type="Proteomes" id="UP000469734"/>
    </source>
</evidence>
<proteinExistence type="predicted"/>
<dbReference type="AlphaFoldDB" id="A0A7X4KFX4"/>
<accession>A0A7X4KFX4</accession>
<comment type="caution">
    <text evidence="1">The sequence shown here is derived from an EMBL/GenBank/DDBJ whole genome shotgun (WGS) entry which is preliminary data.</text>
</comment>
<dbReference type="PROSITE" id="PS51257">
    <property type="entry name" value="PROKAR_LIPOPROTEIN"/>
    <property type="match status" value="1"/>
</dbReference>
<gene>
    <name evidence="1" type="ORF">GTP56_07095</name>
</gene>
<evidence type="ECO:0000313" key="1">
    <source>
        <dbReference type="EMBL" id="MYM71964.1"/>
    </source>
</evidence>
<dbReference type="EMBL" id="WWCR01000005">
    <property type="protein sequence ID" value="MYM71964.1"/>
    <property type="molecule type" value="Genomic_DNA"/>
</dbReference>